<dbReference type="EC" id="4.2.1.51" evidence="2"/>
<comment type="pathway">
    <text evidence="1">Amino-acid biosynthesis; L-phenylalanine biosynthesis; phenylpyruvate from prephenate: step 1/1.</text>
</comment>
<dbReference type="CDD" id="cd13631">
    <property type="entry name" value="PBP2_Ct-PDT_like"/>
    <property type="match status" value="1"/>
</dbReference>
<evidence type="ECO:0000313" key="10">
    <source>
        <dbReference type="EMBL" id="QED37910.1"/>
    </source>
</evidence>
<keyword evidence="6" id="KW-0456">Lyase</keyword>
<dbReference type="InterPro" id="IPR001086">
    <property type="entry name" value="Preph_deHydtase"/>
</dbReference>
<dbReference type="RefSeq" id="WP_146833966.1">
    <property type="nucleotide sequence ID" value="NZ_CP042476.1"/>
</dbReference>
<dbReference type="CDD" id="cd04905">
    <property type="entry name" value="ACT_CM-PDT"/>
    <property type="match status" value="1"/>
</dbReference>
<dbReference type="Gene3D" id="3.40.190.10">
    <property type="entry name" value="Periplasmic binding protein-like II"/>
    <property type="match status" value="2"/>
</dbReference>
<dbReference type="GO" id="GO:0005737">
    <property type="term" value="C:cytoplasm"/>
    <property type="evidence" value="ECO:0007669"/>
    <property type="project" value="TreeGrafter"/>
</dbReference>
<sequence length="275" mass="31116">MIQKIAIQGIEGSFHHLVAREYYGEQVQVEECMSFRDLVQSLLDGRSNEAVMAIENSIAGSILPNYALMDEHNLKVVGEHYMPINMNLMALPGQNISDIKKVYSHPMALLQCKEFFQDHRHIKLIEDEDTAEVARRISIKQSKGVAALASKAAAEIFGLEILAEAVHTKKSNATRFLIISNKKKEENGEVLNKASIKFELESRRGSLVSVLNILRDYELDMSKIQSMPIIETPWKYSFFVDVLFEGNAGFTKAMEIIEAMTEHLKILGIYKNRLV</sequence>
<keyword evidence="3" id="KW-0028">Amino-acid biosynthesis</keyword>
<evidence type="ECO:0000259" key="9">
    <source>
        <dbReference type="PROSITE" id="PS51671"/>
    </source>
</evidence>
<dbReference type="Pfam" id="PF00800">
    <property type="entry name" value="PDT"/>
    <property type="match status" value="1"/>
</dbReference>
<name>A0A5B8YIZ1_9FLAO</name>
<evidence type="ECO:0000256" key="1">
    <source>
        <dbReference type="ARBA" id="ARBA00004741"/>
    </source>
</evidence>
<dbReference type="Proteomes" id="UP000321954">
    <property type="component" value="Chromosome"/>
</dbReference>
<dbReference type="InterPro" id="IPR045865">
    <property type="entry name" value="ACT-like_dom_sf"/>
</dbReference>
<feature type="domain" description="Prephenate dehydratase" evidence="8">
    <location>
        <begin position="4"/>
        <end position="181"/>
    </location>
</feature>
<evidence type="ECO:0000256" key="2">
    <source>
        <dbReference type="ARBA" id="ARBA00013147"/>
    </source>
</evidence>
<organism evidence="10 11">
    <name type="scientific">Antarcticibacterium arcticum</name>
    <dbReference type="NCBI Taxonomy" id="2585771"/>
    <lineage>
        <taxon>Bacteria</taxon>
        <taxon>Pseudomonadati</taxon>
        <taxon>Bacteroidota</taxon>
        <taxon>Flavobacteriia</taxon>
        <taxon>Flavobacteriales</taxon>
        <taxon>Flavobacteriaceae</taxon>
        <taxon>Antarcticibacterium</taxon>
    </lineage>
</organism>
<comment type="catalytic activity">
    <reaction evidence="7">
        <text>prephenate + H(+) = 3-phenylpyruvate + CO2 + H2O</text>
        <dbReference type="Rhea" id="RHEA:21648"/>
        <dbReference type="ChEBI" id="CHEBI:15377"/>
        <dbReference type="ChEBI" id="CHEBI:15378"/>
        <dbReference type="ChEBI" id="CHEBI:16526"/>
        <dbReference type="ChEBI" id="CHEBI:18005"/>
        <dbReference type="ChEBI" id="CHEBI:29934"/>
        <dbReference type="EC" id="4.2.1.51"/>
    </reaction>
</comment>
<evidence type="ECO:0000313" key="11">
    <source>
        <dbReference type="Proteomes" id="UP000321954"/>
    </source>
</evidence>
<gene>
    <name evidence="10" type="ORF">FK178_09310</name>
</gene>
<dbReference type="AlphaFoldDB" id="A0A5B8YIZ1"/>
<reference evidence="10 11" key="1">
    <citation type="submission" date="2019-08" db="EMBL/GenBank/DDBJ databases">
        <title>Antarcticibacterium arcticum sp. nov., a bacterium isolated from marine sediment of the Canadian Beaufort Sea.</title>
        <authorList>
            <person name="Lee Y.M."/>
            <person name="Baek K."/>
            <person name="Lee D.-H."/>
            <person name="Shin S.C."/>
            <person name="Jin Y.K."/>
            <person name="Park Y."/>
        </authorList>
    </citation>
    <scope>NUCLEOTIDE SEQUENCE [LARGE SCALE GENOMIC DNA]</scope>
    <source>
        <strain evidence="10 11">PAMC 28998</strain>
    </source>
</reference>
<dbReference type="EMBL" id="CP042476">
    <property type="protein sequence ID" value="QED37910.1"/>
    <property type="molecule type" value="Genomic_DNA"/>
</dbReference>
<dbReference type="SUPFAM" id="SSF53850">
    <property type="entry name" value="Periplasmic binding protein-like II"/>
    <property type="match status" value="1"/>
</dbReference>
<dbReference type="SUPFAM" id="SSF55021">
    <property type="entry name" value="ACT-like"/>
    <property type="match status" value="1"/>
</dbReference>
<evidence type="ECO:0000256" key="5">
    <source>
        <dbReference type="ARBA" id="ARBA00023222"/>
    </source>
</evidence>
<evidence type="ECO:0000256" key="6">
    <source>
        <dbReference type="ARBA" id="ARBA00023239"/>
    </source>
</evidence>
<dbReference type="PANTHER" id="PTHR21022:SF19">
    <property type="entry name" value="PREPHENATE DEHYDRATASE-RELATED"/>
    <property type="match status" value="1"/>
</dbReference>
<dbReference type="GO" id="GO:0009094">
    <property type="term" value="P:L-phenylalanine biosynthetic process"/>
    <property type="evidence" value="ECO:0007669"/>
    <property type="project" value="UniProtKB-UniPathway"/>
</dbReference>
<dbReference type="InterPro" id="IPR002912">
    <property type="entry name" value="ACT_dom"/>
</dbReference>
<dbReference type="KEGG" id="anp:FK178_09310"/>
<evidence type="ECO:0000256" key="3">
    <source>
        <dbReference type="ARBA" id="ARBA00022605"/>
    </source>
</evidence>
<dbReference type="PROSITE" id="PS51671">
    <property type="entry name" value="ACT"/>
    <property type="match status" value="1"/>
</dbReference>
<evidence type="ECO:0000256" key="4">
    <source>
        <dbReference type="ARBA" id="ARBA00023141"/>
    </source>
</evidence>
<evidence type="ECO:0000259" key="8">
    <source>
        <dbReference type="PROSITE" id="PS51171"/>
    </source>
</evidence>
<feature type="domain" description="ACT" evidence="9">
    <location>
        <begin position="195"/>
        <end position="271"/>
    </location>
</feature>
<evidence type="ECO:0000256" key="7">
    <source>
        <dbReference type="ARBA" id="ARBA00047848"/>
    </source>
</evidence>
<keyword evidence="11" id="KW-1185">Reference proteome</keyword>
<accession>A0A5B8YIZ1</accession>
<dbReference type="Gene3D" id="3.30.70.260">
    <property type="match status" value="1"/>
</dbReference>
<dbReference type="OrthoDB" id="9802281at2"/>
<proteinExistence type="predicted"/>
<dbReference type="PROSITE" id="PS51171">
    <property type="entry name" value="PREPHENATE_DEHYDR_3"/>
    <property type="match status" value="1"/>
</dbReference>
<keyword evidence="4" id="KW-0057">Aromatic amino acid biosynthesis</keyword>
<dbReference type="PANTHER" id="PTHR21022">
    <property type="entry name" value="PREPHENATE DEHYDRATASE P PROTEIN"/>
    <property type="match status" value="1"/>
</dbReference>
<protein>
    <recommendedName>
        <fullName evidence="2">prephenate dehydratase</fullName>
        <ecNumber evidence="2">4.2.1.51</ecNumber>
    </recommendedName>
</protein>
<keyword evidence="5" id="KW-0584">Phenylalanine biosynthesis</keyword>
<dbReference type="UniPathway" id="UPA00121">
    <property type="reaction ID" value="UER00345"/>
</dbReference>
<dbReference type="GO" id="GO:0004664">
    <property type="term" value="F:prephenate dehydratase activity"/>
    <property type="evidence" value="ECO:0007669"/>
    <property type="project" value="UniProtKB-EC"/>
</dbReference>